<evidence type="ECO:0000313" key="9">
    <source>
        <dbReference type="Proteomes" id="UP000070700"/>
    </source>
</evidence>
<dbReference type="InParanoid" id="A0A194XI78"/>
<dbReference type="PANTHER" id="PTHR47582:SF1">
    <property type="entry name" value="P450, PUTATIVE (EUROFUNG)-RELATED"/>
    <property type="match status" value="1"/>
</dbReference>
<keyword evidence="6" id="KW-0560">Oxidoreductase</keyword>
<feature type="binding site" description="axial binding residue" evidence="5">
    <location>
        <position position="405"/>
    </location>
    <ligand>
        <name>heme</name>
        <dbReference type="ChEBI" id="CHEBI:30413"/>
    </ligand>
    <ligandPart>
        <name>Fe</name>
        <dbReference type="ChEBI" id="CHEBI:18248"/>
    </ligandPart>
</feature>
<dbReference type="OrthoDB" id="3366823at2759"/>
<dbReference type="Proteomes" id="UP000070700">
    <property type="component" value="Unassembled WGS sequence"/>
</dbReference>
<dbReference type="GO" id="GO:0005506">
    <property type="term" value="F:iron ion binding"/>
    <property type="evidence" value="ECO:0007669"/>
    <property type="project" value="InterPro"/>
</dbReference>
<keyword evidence="5 6" id="KW-0349">Heme</keyword>
<dbReference type="PROSITE" id="PS00086">
    <property type="entry name" value="CYTOCHROME_P450"/>
    <property type="match status" value="1"/>
</dbReference>
<dbReference type="InterPro" id="IPR002403">
    <property type="entry name" value="Cyt_P450_E_grp-IV"/>
</dbReference>
<dbReference type="RefSeq" id="XP_018073827.1">
    <property type="nucleotide sequence ID" value="XM_018221950.1"/>
</dbReference>
<keyword evidence="7" id="KW-0812">Transmembrane</keyword>
<dbReference type="PANTHER" id="PTHR47582">
    <property type="entry name" value="P450, PUTATIVE (EUROFUNG)-RELATED"/>
    <property type="match status" value="1"/>
</dbReference>
<keyword evidence="6" id="KW-0503">Monooxygenase</keyword>
<accession>A0A194XI78</accession>
<dbReference type="GO" id="GO:0004497">
    <property type="term" value="F:monooxygenase activity"/>
    <property type="evidence" value="ECO:0007669"/>
    <property type="project" value="UniProtKB-KW"/>
</dbReference>
<sequence>MLSTLALIATGIILIYGLLHLLLYYTHDDREPPPVSTTFPFVGAMLGLMRKKSKYYIEIRNKYDLPIYTLRLPGTRLYVVNSVSLIASVQRQFKVLAFLPLEAKLSMGVCGSSETANEILNTNTNGDEGDWGYIMTFYKTIRAPLAPGSELDAMNRVMAQKVSASIDQIKGQQVVQLFEKFQEGIIILIVGLYPSILAKECIRARELMTEAFTQYFEDEGHNLGSGLVKSRFAHSTEHKIPLKDIARFEVGNTIGLLTNTAPSAFWMVYHLYSDPNVLEDCRQELSKVISSVTTTLKDGETTKVHTIDMSEVKGACPILLSTLQEVFRIHSIGISTRMVMEDHMLDNKYLLKKGNTVIIPGPVQHTSTSAWGSDASMIDHRRFLPKNKRHNPVAFRAFGGGTTLCPGRHFASTEILAFAAMLILRFDITPTGGQWVHLTSDKAALWETTPVPDNDIEVKISPRAGEDINAQRRILVSSSDKAMPLSAEDM</sequence>
<comment type="cofactor">
    <cofactor evidence="1 5">
        <name>heme</name>
        <dbReference type="ChEBI" id="CHEBI:30413"/>
    </cofactor>
</comment>
<gene>
    <name evidence="8" type="ORF">LY89DRAFT_773920</name>
</gene>
<evidence type="ECO:0000313" key="8">
    <source>
        <dbReference type="EMBL" id="KUJ19472.1"/>
    </source>
</evidence>
<dbReference type="Gene3D" id="1.10.630.10">
    <property type="entry name" value="Cytochrome P450"/>
    <property type="match status" value="1"/>
</dbReference>
<dbReference type="EMBL" id="KQ947411">
    <property type="protein sequence ID" value="KUJ19472.1"/>
    <property type="molecule type" value="Genomic_DNA"/>
</dbReference>
<evidence type="ECO:0000256" key="4">
    <source>
        <dbReference type="ARBA" id="ARBA00023004"/>
    </source>
</evidence>
<dbReference type="GO" id="GO:0016705">
    <property type="term" value="F:oxidoreductase activity, acting on paired donors, with incorporation or reduction of molecular oxygen"/>
    <property type="evidence" value="ECO:0007669"/>
    <property type="project" value="InterPro"/>
</dbReference>
<evidence type="ECO:0000256" key="2">
    <source>
        <dbReference type="ARBA" id="ARBA00010617"/>
    </source>
</evidence>
<protein>
    <submittedName>
        <fullName evidence="8">Cytochrome P450</fullName>
    </submittedName>
</protein>
<keyword evidence="7" id="KW-0472">Membrane</keyword>
<dbReference type="AlphaFoldDB" id="A0A194XI78"/>
<feature type="transmembrane region" description="Helical" evidence="7">
    <location>
        <begin position="7"/>
        <end position="26"/>
    </location>
</feature>
<dbReference type="InterPro" id="IPR053007">
    <property type="entry name" value="CYP450_monoxygenase_sec-met"/>
</dbReference>
<dbReference type="KEGG" id="psco:LY89DRAFT_773920"/>
<keyword evidence="4 5" id="KW-0408">Iron</keyword>
<dbReference type="SUPFAM" id="SSF48264">
    <property type="entry name" value="Cytochrome P450"/>
    <property type="match status" value="1"/>
</dbReference>
<dbReference type="GO" id="GO:0020037">
    <property type="term" value="F:heme binding"/>
    <property type="evidence" value="ECO:0007669"/>
    <property type="project" value="InterPro"/>
</dbReference>
<evidence type="ECO:0000256" key="6">
    <source>
        <dbReference type="RuleBase" id="RU000461"/>
    </source>
</evidence>
<dbReference type="InterPro" id="IPR036396">
    <property type="entry name" value="Cyt_P450_sf"/>
</dbReference>
<evidence type="ECO:0000256" key="7">
    <source>
        <dbReference type="SAM" id="Phobius"/>
    </source>
</evidence>
<reference evidence="8 9" key="1">
    <citation type="submission" date="2015-10" db="EMBL/GenBank/DDBJ databases">
        <title>Full genome of DAOMC 229536 Phialocephala scopiformis, a fungal endophyte of spruce producing the potent anti-insectan compound rugulosin.</title>
        <authorList>
            <consortium name="DOE Joint Genome Institute"/>
            <person name="Walker A.K."/>
            <person name="Frasz S.L."/>
            <person name="Seifert K.A."/>
            <person name="Miller J.D."/>
            <person name="Mondo S.J."/>
            <person name="Labutti K."/>
            <person name="Lipzen A."/>
            <person name="Dockter R."/>
            <person name="Kennedy M."/>
            <person name="Grigoriev I.V."/>
            <person name="Spatafora J.W."/>
        </authorList>
    </citation>
    <scope>NUCLEOTIDE SEQUENCE [LARGE SCALE GENOMIC DNA]</scope>
    <source>
        <strain evidence="8 9">CBS 120377</strain>
    </source>
</reference>
<keyword evidence="3 5" id="KW-0479">Metal-binding</keyword>
<evidence type="ECO:0000256" key="5">
    <source>
        <dbReference type="PIRSR" id="PIRSR602403-1"/>
    </source>
</evidence>
<dbReference type="PRINTS" id="PR00465">
    <property type="entry name" value="EP450IV"/>
</dbReference>
<dbReference type="InterPro" id="IPR001128">
    <property type="entry name" value="Cyt_P450"/>
</dbReference>
<name>A0A194XI78_MOLSC</name>
<evidence type="ECO:0000256" key="1">
    <source>
        <dbReference type="ARBA" id="ARBA00001971"/>
    </source>
</evidence>
<comment type="similarity">
    <text evidence="2 6">Belongs to the cytochrome P450 family.</text>
</comment>
<organism evidence="8 9">
    <name type="scientific">Mollisia scopiformis</name>
    <name type="common">Conifer needle endophyte fungus</name>
    <name type="synonym">Phialocephala scopiformis</name>
    <dbReference type="NCBI Taxonomy" id="149040"/>
    <lineage>
        <taxon>Eukaryota</taxon>
        <taxon>Fungi</taxon>
        <taxon>Dikarya</taxon>
        <taxon>Ascomycota</taxon>
        <taxon>Pezizomycotina</taxon>
        <taxon>Leotiomycetes</taxon>
        <taxon>Helotiales</taxon>
        <taxon>Mollisiaceae</taxon>
        <taxon>Mollisia</taxon>
    </lineage>
</organism>
<keyword evidence="7" id="KW-1133">Transmembrane helix</keyword>
<evidence type="ECO:0000256" key="3">
    <source>
        <dbReference type="ARBA" id="ARBA00022723"/>
    </source>
</evidence>
<dbReference type="CDD" id="cd11040">
    <property type="entry name" value="CYP7_CYP8-like"/>
    <property type="match status" value="1"/>
</dbReference>
<keyword evidence="9" id="KW-1185">Reference proteome</keyword>
<dbReference type="GeneID" id="28831676"/>
<dbReference type="Pfam" id="PF00067">
    <property type="entry name" value="p450"/>
    <property type="match status" value="1"/>
</dbReference>
<dbReference type="InterPro" id="IPR017972">
    <property type="entry name" value="Cyt_P450_CS"/>
</dbReference>
<proteinExistence type="inferred from homology"/>